<dbReference type="eggNOG" id="KOG2633">
    <property type="taxonomic scope" value="Eukaryota"/>
</dbReference>
<dbReference type="SUPFAM" id="SSF52949">
    <property type="entry name" value="Macro domain-like"/>
    <property type="match status" value="1"/>
</dbReference>
<dbReference type="Pfam" id="PF01661">
    <property type="entry name" value="Macro"/>
    <property type="match status" value="1"/>
</dbReference>
<evidence type="ECO:0000259" key="1">
    <source>
        <dbReference type="PROSITE" id="PS51154"/>
    </source>
</evidence>
<dbReference type="Gene3D" id="3.40.220.10">
    <property type="entry name" value="Leucine Aminopeptidase, subunit E, domain 1"/>
    <property type="match status" value="1"/>
</dbReference>
<reference evidence="2 3" key="1">
    <citation type="submission" date="2012-04" db="EMBL/GenBank/DDBJ databases">
        <title>The Genome Sequence of Loa loa.</title>
        <authorList>
            <consortium name="The Broad Institute Genome Sequencing Platform"/>
            <consortium name="Broad Institute Genome Sequencing Center for Infectious Disease"/>
            <person name="Nutman T.B."/>
            <person name="Fink D.L."/>
            <person name="Russ C."/>
            <person name="Young S."/>
            <person name="Zeng Q."/>
            <person name="Gargeya S."/>
            <person name="Alvarado L."/>
            <person name="Berlin A."/>
            <person name="Chapman S.B."/>
            <person name="Chen Z."/>
            <person name="Freedman E."/>
            <person name="Gellesch M."/>
            <person name="Goldberg J."/>
            <person name="Griggs A."/>
            <person name="Gujja S."/>
            <person name="Heilman E.R."/>
            <person name="Heiman D."/>
            <person name="Howarth C."/>
            <person name="Mehta T."/>
            <person name="Neiman D."/>
            <person name="Pearson M."/>
            <person name="Roberts A."/>
            <person name="Saif S."/>
            <person name="Shea T."/>
            <person name="Shenoy N."/>
            <person name="Sisk P."/>
            <person name="Stolte C."/>
            <person name="Sykes S."/>
            <person name="White J."/>
            <person name="Yandava C."/>
            <person name="Haas B."/>
            <person name="Henn M.R."/>
            <person name="Nusbaum C."/>
            <person name="Birren B."/>
        </authorList>
    </citation>
    <scope>NUCLEOTIDE SEQUENCE [LARGE SCALE GENOMIC DNA]</scope>
</reference>
<dbReference type="InterPro" id="IPR002589">
    <property type="entry name" value="Macro_dom"/>
</dbReference>
<dbReference type="EMBL" id="JH712070">
    <property type="protein sequence ID" value="EFO25285.1"/>
    <property type="molecule type" value="Genomic_DNA"/>
</dbReference>
<feature type="domain" description="Macro" evidence="1">
    <location>
        <begin position="14"/>
        <end position="196"/>
    </location>
</feature>
<dbReference type="WBParaSite" id="EN70_5807">
    <property type="protein sequence ID" value="EN70_5807"/>
    <property type="gene ID" value="EN70_5807"/>
</dbReference>
<name>A0A1I7VSJ4_LOALO</name>
<dbReference type="CDD" id="cd02908">
    <property type="entry name" value="Macro_OAADPr_deacetylase"/>
    <property type="match status" value="1"/>
</dbReference>
<organism evidence="3 4">
    <name type="scientific">Loa loa</name>
    <name type="common">Eye worm</name>
    <name type="synonym">Filaria loa</name>
    <dbReference type="NCBI Taxonomy" id="7209"/>
    <lineage>
        <taxon>Eukaryota</taxon>
        <taxon>Metazoa</taxon>
        <taxon>Ecdysozoa</taxon>
        <taxon>Nematoda</taxon>
        <taxon>Chromadorea</taxon>
        <taxon>Rhabditida</taxon>
        <taxon>Spirurina</taxon>
        <taxon>Spiruromorpha</taxon>
        <taxon>Filarioidea</taxon>
        <taxon>Onchocercidae</taxon>
        <taxon>Loa</taxon>
    </lineage>
</organism>
<dbReference type="FunCoup" id="A0A1I7VSJ4">
    <property type="interactions" value="722"/>
</dbReference>
<dbReference type="Proteomes" id="UP000095285">
    <property type="component" value="Unassembled WGS sequence"/>
</dbReference>
<dbReference type="CTD" id="9940587"/>
<dbReference type="GO" id="GO:0042278">
    <property type="term" value="P:purine nucleoside metabolic process"/>
    <property type="evidence" value="ECO:0007669"/>
    <property type="project" value="TreeGrafter"/>
</dbReference>
<dbReference type="NCBIfam" id="NF001664">
    <property type="entry name" value="PRK00431.1-6"/>
    <property type="match status" value="1"/>
</dbReference>
<sequence length="197" mass="21718">MAGVKKWNEVTTAAELTKSSNPLAMLIAIDKGDITKFEIDAIVNAANSSLLGGGGVDGAIHRAAGRRLYDECKKLNGCKTGEAKITGAYDMKHIKHVIHTVGPQVHSKVSEEQRNQLKSCYIQSLNIAIANNLRTIAFPCISTGVYGYPNDDACNVVVTSVLAWLKENRDKIDRIIFVTFLDKDYDLYEKCLKERLT</sequence>
<evidence type="ECO:0000313" key="2">
    <source>
        <dbReference type="EMBL" id="EFO25285.1"/>
    </source>
</evidence>
<dbReference type="InParanoid" id="A0A1I7VSJ4"/>
<reference evidence="4" key="2">
    <citation type="submission" date="2016-11" db="UniProtKB">
        <authorList>
            <consortium name="WormBaseParasite"/>
        </authorList>
    </citation>
    <scope>IDENTIFICATION</scope>
</reference>
<dbReference type="AlphaFoldDB" id="A0A1I7VSJ4"/>
<keyword evidence="3" id="KW-1185">Reference proteome</keyword>
<evidence type="ECO:0000313" key="4">
    <source>
        <dbReference type="WBParaSite" id="EN70_5807"/>
    </source>
</evidence>
<dbReference type="InterPro" id="IPR043472">
    <property type="entry name" value="Macro_dom-like"/>
</dbReference>
<dbReference type="PANTHER" id="PTHR11106">
    <property type="entry name" value="GANGLIOSIDE INDUCED DIFFERENTIATION ASSOCIATED PROTEIN 2-RELATED"/>
    <property type="match status" value="1"/>
</dbReference>
<dbReference type="OrthoDB" id="6077599at2759"/>
<accession>A0A1S0U6W9</accession>
<dbReference type="PANTHER" id="PTHR11106:SF27">
    <property type="entry name" value="MACRO DOMAIN-CONTAINING PROTEIN"/>
    <property type="match status" value="1"/>
</dbReference>
<gene>
    <name evidence="2 4" type="ORF">LOAG_03200</name>
</gene>
<evidence type="ECO:0000313" key="3">
    <source>
        <dbReference type="Proteomes" id="UP000095285"/>
    </source>
</evidence>
<protein>
    <submittedName>
        <fullName evidence="4">Macro domain-containing protein</fullName>
    </submittedName>
</protein>
<dbReference type="STRING" id="7209.A0A1I7VSJ4"/>
<dbReference type="GO" id="GO:0006974">
    <property type="term" value="P:DNA damage response"/>
    <property type="evidence" value="ECO:0007669"/>
    <property type="project" value="TreeGrafter"/>
</dbReference>
<dbReference type="GeneID" id="9940587"/>
<accession>A0A1I7VSJ4</accession>
<dbReference type="GO" id="GO:0140291">
    <property type="term" value="P:peptidyl-glutamate ADP-deribosylation"/>
    <property type="evidence" value="ECO:0007669"/>
    <property type="project" value="TreeGrafter"/>
</dbReference>
<dbReference type="SMART" id="SM00506">
    <property type="entry name" value="A1pp"/>
    <property type="match status" value="1"/>
</dbReference>
<proteinExistence type="predicted"/>
<dbReference type="GO" id="GO:0005654">
    <property type="term" value="C:nucleoplasm"/>
    <property type="evidence" value="ECO:0007669"/>
    <property type="project" value="TreeGrafter"/>
</dbReference>
<dbReference type="KEGG" id="loa:LOAG_03200"/>
<dbReference type="GO" id="GO:0140293">
    <property type="term" value="F:ADP-ribosylglutamate hydrolase activity"/>
    <property type="evidence" value="ECO:0007669"/>
    <property type="project" value="TreeGrafter"/>
</dbReference>
<dbReference type="OMA" id="AKWVIHT"/>
<dbReference type="PROSITE" id="PS51154">
    <property type="entry name" value="MACRO"/>
    <property type="match status" value="1"/>
</dbReference>
<dbReference type="RefSeq" id="XP_003138785.1">
    <property type="nucleotide sequence ID" value="XM_003138737.2"/>
</dbReference>